<evidence type="ECO:0000313" key="2">
    <source>
        <dbReference type="EMBL" id="RLV59899.1"/>
    </source>
</evidence>
<evidence type="ECO:0000259" key="1">
    <source>
        <dbReference type="PROSITE" id="PS51352"/>
    </source>
</evidence>
<dbReference type="InterPro" id="IPR036249">
    <property type="entry name" value="Thioredoxin-like_sf"/>
</dbReference>
<dbReference type="PROSITE" id="PS51352">
    <property type="entry name" value="THIOREDOXIN_2"/>
    <property type="match status" value="1"/>
</dbReference>
<proteinExistence type="predicted"/>
<evidence type="ECO:0000313" key="3">
    <source>
        <dbReference type="Proteomes" id="UP000281474"/>
    </source>
</evidence>
<dbReference type="InterPro" id="IPR012336">
    <property type="entry name" value="Thioredoxin-like_fold"/>
</dbReference>
<name>A0A3L8PYJ5_9GAMM</name>
<dbReference type="RefSeq" id="WP_121838760.1">
    <property type="nucleotide sequence ID" value="NZ_ML014773.1"/>
</dbReference>
<gene>
    <name evidence="2" type="ORF">D5018_09450</name>
</gene>
<keyword evidence="3" id="KW-1185">Reference proteome</keyword>
<dbReference type="SUPFAM" id="SSF52833">
    <property type="entry name" value="Thioredoxin-like"/>
    <property type="match status" value="1"/>
</dbReference>
<dbReference type="AlphaFoldDB" id="A0A3L8PYJ5"/>
<protein>
    <recommendedName>
        <fullName evidence="1">Thioredoxin domain-containing protein</fullName>
    </recommendedName>
</protein>
<dbReference type="OrthoDB" id="5732341at2"/>
<dbReference type="InterPro" id="IPR013766">
    <property type="entry name" value="Thioredoxin_domain"/>
</dbReference>
<dbReference type="PROSITE" id="PS51257">
    <property type="entry name" value="PROKAR_LIPOPROTEIN"/>
    <property type="match status" value="1"/>
</dbReference>
<organism evidence="2 3">
    <name type="scientific">Parashewanella curva</name>
    <dbReference type="NCBI Taxonomy" id="2338552"/>
    <lineage>
        <taxon>Bacteria</taxon>
        <taxon>Pseudomonadati</taxon>
        <taxon>Pseudomonadota</taxon>
        <taxon>Gammaproteobacteria</taxon>
        <taxon>Alteromonadales</taxon>
        <taxon>Shewanellaceae</taxon>
        <taxon>Parashewanella</taxon>
    </lineage>
</organism>
<reference evidence="2 3" key="1">
    <citation type="submission" date="2018-09" db="EMBL/GenBank/DDBJ databases">
        <title>Phylogeny of the Shewanellaceae, and recommendation for two new genera, Pseudoshewanella and Parashewanella.</title>
        <authorList>
            <person name="Wang G."/>
        </authorList>
    </citation>
    <scope>NUCLEOTIDE SEQUENCE [LARGE SCALE GENOMIC DNA]</scope>
    <source>
        <strain evidence="2 3">C51</strain>
    </source>
</reference>
<dbReference type="EMBL" id="QZEI01000024">
    <property type="protein sequence ID" value="RLV59899.1"/>
    <property type="molecule type" value="Genomic_DNA"/>
</dbReference>
<dbReference type="Gene3D" id="3.40.30.10">
    <property type="entry name" value="Glutaredoxin"/>
    <property type="match status" value="1"/>
</dbReference>
<feature type="domain" description="Thioredoxin" evidence="1">
    <location>
        <begin position="20"/>
        <end position="158"/>
    </location>
</feature>
<comment type="caution">
    <text evidence="2">The sequence shown here is derived from an EMBL/GenBank/DDBJ whole genome shotgun (WGS) entry which is preliminary data.</text>
</comment>
<dbReference type="Proteomes" id="UP000281474">
    <property type="component" value="Unassembled WGS sequence"/>
</dbReference>
<accession>A0A3L8PYJ5</accession>
<sequence length="163" mass="18316">MLSRLAYSITQVLILSACVFSLNTHAMNMTLPSLRGGQEQVDVAQPGKLSVVMLFQPECSWCKKQAQQLTQLKQQCQQQFHISLIGTNGSKRQLKRSLKYYDKGLQAAIASKVFLRKIGGFKASPTTIFYDETGNKVAKRRGYIQPDKFKNAIKLLSKGRCKL</sequence>
<dbReference type="Pfam" id="PF13098">
    <property type="entry name" value="Thioredoxin_2"/>
    <property type="match status" value="1"/>
</dbReference>